<dbReference type="GO" id="GO:1990116">
    <property type="term" value="P:ribosome-associated ubiquitin-dependent protein catabolic process"/>
    <property type="evidence" value="ECO:0007669"/>
    <property type="project" value="TreeGrafter"/>
</dbReference>
<dbReference type="Pfam" id="PF04910">
    <property type="entry name" value="Tcf25"/>
    <property type="match status" value="1"/>
</dbReference>
<dbReference type="GO" id="GO:1990112">
    <property type="term" value="C:RQC complex"/>
    <property type="evidence" value="ECO:0007669"/>
    <property type="project" value="TreeGrafter"/>
</dbReference>
<dbReference type="AlphaFoldDB" id="A0AAW0FN92"/>
<evidence type="ECO:0008006" key="4">
    <source>
        <dbReference type="Google" id="ProtNLM"/>
    </source>
</evidence>
<dbReference type="Proteomes" id="UP001385951">
    <property type="component" value="Unassembled WGS sequence"/>
</dbReference>
<protein>
    <recommendedName>
        <fullName evidence="4">DUF654-domain-containing protein</fullName>
    </recommendedName>
</protein>
<gene>
    <name evidence="2" type="ORF">QCA50_018125</name>
</gene>
<reference evidence="2 3" key="1">
    <citation type="submission" date="2022-09" db="EMBL/GenBank/DDBJ databases">
        <authorList>
            <person name="Palmer J.M."/>
        </authorList>
    </citation>
    <scope>NUCLEOTIDE SEQUENCE [LARGE SCALE GENOMIC DNA]</scope>
    <source>
        <strain evidence="2 3">DSM 7382</strain>
    </source>
</reference>
<keyword evidence="3" id="KW-1185">Reference proteome</keyword>
<accession>A0AAW0FN92</accession>
<feature type="compositionally biased region" description="Acidic residues" evidence="1">
    <location>
        <begin position="53"/>
        <end position="66"/>
    </location>
</feature>
<name>A0AAW0FN92_9APHY</name>
<dbReference type="InterPro" id="IPR006994">
    <property type="entry name" value="TCF25/Rqc1"/>
</dbReference>
<comment type="caution">
    <text evidence="2">The sequence shown here is derived from an EMBL/GenBank/DDBJ whole genome shotgun (WGS) entry which is preliminary data.</text>
</comment>
<feature type="compositionally biased region" description="Basic and acidic residues" evidence="1">
    <location>
        <begin position="117"/>
        <end position="131"/>
    </location>
</feature>
<evidence type="ECO:0000313" key="3">
    <source>
        <dbReference type="Proteomes" id="UP001385951"/>
    </source>
</evidence>
<evidence type="ECO:0000256" key="1">
    <source>
        <dbReference type="SAM" id="MobiDB-lite"/>
    </source>
</evidence>
<sequence length="725" mass="83236">MSSRALRRLEQQRIQEEAERNEQERAQNSGEDSENDYQDSKQPAFNAFSLLNEQDEETDSGNEDAPETVSPPEPKPEPVSLPSKKSKKKSKSKKKQQKKNNQEKETSADIDSDEELDKILAEVKLKDKSGDSSENTSSSATPQLESYDFEYDVEEEFDEDIKPSPHFDSNFKRFTSNRLKQSLRLLSIQSIKNLDPDQELSNLFGNLSKDTIEDANQTTALSTSPEVLAQFKKLARLTRGWCGKDRRSVPGTTRKLLLSRIKDDYLPTAAKPLNMEELNMSQIVDILDYKEDSFEREELNIKVKKELALGVKYFKFNKVRSIQDRVANTRFYHAAVLTPDPDSLMQLLQQNPYHEETLFQVAMVMLRQGGDKSISNSLVEKGLFVFDRSFHKKFHELLYEGKNGLLRLPYEGFVNRQFYLGLFRYIINLGERSMFFTALNYCKFLLSLSPSEDPLGVRYFIDFYAILAEEFKYLIQFSESPLSTTYSKWNTPGIAFSTVLAFLRLNDKEGARKALISAYSQHPYAAYKLLEAIGLSQSLPVKEHELPTTPEILIASETYLVRAPLLWKEQEERNFLHDELIALFKSQPFEKNTTSFSQSIFQYFTGSPKPEEGDGEIPFNLIRFAILSGENKIMAKLPEAIFSRDDVFEYDVLPPRDPNSTRLNHFLIREGHQVTDSMLDYVDQNLLGAIVQERTGNSFEDILNNIEGQMVDEQVNDVNQNEDLD</sequence>
<proteinExistence type="predicted"/>
<feature type="compositionally biased region" description="Pro residues" evidence="1">
    <location>
        <begin position="69"/>
        <end position="79"/>
    </location>
</feature>
<organism evidence="2 3">
    <name type="scientific">Cerrena zonata</name>
    <dbReference type="NCBI Taxonomy" id="2478898"/>
    <lineage>
        <taxon>Eukaryota</taxon>
        <taxon>Fungi</taxon>
        <taxon>Dikarya</taxon>
        <taxon>Basidiomycota</taxon>
        <taxon>Agaricomycotina</taxon>
        <taxon>Agaricomycetes</taxon>
        <taxon>Polyporales</taxon>
        <taxon>Cerrenaceae</taxon>
        <taxon>Cerrena</taxon>
    </lineage>
</organism>
<dbReference type="PANTHER" id="PTHR22684">
    <property type="entry name" value="NULP1-RELATED"/>
    <property type="match status" value="1"/>
</dbReference>
<dbReference type="GO" id="GO:0072344">
    <property type="term" value="P:rescue of stalled ribosome"/>
    <property type="evidence" value="ECO:0007669"/>
    <property type="project" value="TreeGrafter"/>
</dbReference>
<dbReference type="PANTHER" id="PTHR22684:SF0">
    <property type="entry name" value="RIBOSOME QUALITY CONTROL COMPLEX SUBUNIT TCF25"/>
    <property type="match status" value="1"/>
</dbReference>
<feature type="compositionally biased region" description="Polar residues" evidence="1">
    <location>
        <begin position="132"/>
        <end position="144"/>
    </location>
</feature>
<dbReference type="EMBL" id="JASBNA010000066">
    <property type="protein sequence ID" value="KAK7678826.1"/>
    <property type="molecule type" value="Genomic_DNA"/>
</dbReference>
<feature type="region of interest" description="Disordered" evidence="1">
    <location>
        <begin position="1"/>
        <end position="146"/>
    </location>
</feature>
<evidence type="ECO:0000313" key="2">
    <source>
        <dbReference type="EMBL" id="KAK7678826.1"/>
    </source>
</evidence>
<feature type="compositionally biased region" description="Basic and acidic residues" evidence="1">
    <location>
        <begin position="7"/>
        <end position="25"/>
    </location>
</feature>
<feature type="compositionally biased region" description="Basic residues" evidence="1">
    <location>
        <begin position="84"/>
        <end position="98"/>
    </location>
</feature>